<organism evidence="3">
    <name type="scientific">hydrothermal vent metagenome</name>
    <dbReference type="NCBI Taxonomy" id="652676"/>
    <lineage>
        <taxon>unclassified sequences</taxon>
        <taxon>metagenomes</taxon>
        <taxon>ecological metagenomes</taxon>
    </lineage>
</organism>
<feature type="domain" description="Regulator of ribonuclease activity B" evidence="2">
    <location>
        <begin position="135"/>
        <end position="232"/>
    </location>
</feature>
<evidence type="ECO:0000259" key="2">
    <source>
        <dbReference type="Pfam" id="PF06877"/>
    </source>
</evidence>
<dbReference type="Pfam" id="PF05117">
    <property type="entry name" value="DUF695"/>
    <property type="match status" value="1"/>
</dbReference>
<reference evidence="3" key="1">
    <citation type="submission" date="2016-10" db="EMBL/GenBank/DDBJ databases">
        <authorList>
            <person name="de Groot N.N."/>
        </authorList>
    </citation>
    <scope>NUCLEOTIDE SEQUENCE</scope>
</reference>
<dbReference type="EMBL" id="FPHF01000119">
    <property type="protein sequence ID" value="SFV69982.1"/>
    <property type="molecule type" value="Genomic_DNA"/>
</dbReference>
<dbReference type="Pfam" id="PF06877">
    <property type="entry name" value="RraB"/>
    <property type="match status" value="1"/>
</dbReference>
<dbReference type="InterPro" id="IPR009671">
    <property type="entry name" value="RraB_dom"/>
</dbReference>
<dbReference type="SUPFAM" id="SSF89946">
    <property type="entry name" value="Hypothetical protein VC0424"/>
    <property type="match status" value="1"/>
</dbReference>
<accession>A0A1W1CWD9</accession>
<feature type="domain" description="DUF695" evidence="1">
    <location>
        <begin position="4"/>
        <end position="123"/>
    </location>
</feature>
<proteinExistence type="predicted"/>
<evidence type="ECO:0000259" key="1">
    <source>
        <dbReference type="Pfam" id="PF05117"/>
    </source>
</evidence>
<dbReference type="InterPro" id="IPR016097">
    <property type="entry name" value="DUF695"/>
</dbReference>
<dbReference type="Gene3D" id="3.30.70.970">
    <property type="entry name" value="RraB-like"/>
    <property type="match status" value="1"/>
</dbReference>
<dbReference type="AlphaFoldDB" id="A0A1W1CWD9"/>
<sequence>MREYFTRIEDKSTVHIEINVNAFAYSGENPWLFSVFIKFDGVDESKSGFEEFLETKESLIIALEHEDKAKYVGARNVDGWSELYFYSKDSKELEHVAQHILRESNYVYESSAVKDTKWNFHHKNLTPSELEQCHIQSEKIIFMLKEEEDDLSIVRPVEHYISFELPTQKNRFINTLDIEGYTLKDEISSEEFEHGIALVKEHDVHSETLKTEIDKLFVEIKKCQGYYEGWSTTLAEEMKA</sequence>
<protein>
    <submittedName>
        <fullName evidence="3">Putative cytoplasmic protein</fullName>
    </submittedName>
</protein>
<evidence type="ECO:0000313" key="3">
    <source>
        <dbReference type="EMBL" id="SFV69982.1"/>
    </source>
</evidence>
<name>A0A1W1CWD9_9ZZZZ</name>
<gene>
    <name evidence="3" type="ORF">MNB_SM-4-595</name>
</gene>
<dbReference type="InterPro" id="IPR036701">
    <property type="entry name" value="RraB-like_sf"/>
</dbReference>